<sequence>MTHVESAHLVELALRNATPTDAEAEALRHVERCARCRDELRTLTRVVTAARTAHLVDLPTAPPERVWRRISGGLNQDTATPRRPPRVPDPRKRALLALLAVAAAIGIAVAHRCLRERSELVRRGLLRWRLSCGSGRRKPTVPVDVTRYTLKRNSPARP</sequence>
<organism evidence="1 2">
    <name type="scientific">Streptomyces cahuitamycinicus</name>
    <dbReference type="NCBI Taxonomy" id="2070367"/>
    <lineage>
        <taxon>Bacteria</taxon>
        <taxon>Bacillati</taxon>
        <taxon>Actinomycetota</taxon>
        <taxon>Actinomycetes</taxon>
        <taxon>Kitasatosporales</taxon>
        <taxon>Streptomycetaceae</taxon>
        <taxon>Streptomyces</taxon>
    </lineage>
</organism>
<comment type="caution">
    <text evidence="1">The sequence shown here is derived from an EMBL/GenBank/DDBJ whole genome shotgun (WGS) entry which is preliminary data.</text>
</comment>
<evidence type="ECO:0000313" key="2">
    <source>
        <dbReference type="Proteomes" id="UP000235943"/>
    </source>
</evidence>
<gene>
    <name evidence="1" type="ORF">C1J00_16665</name>
</gene>
<protein>
    <recommendedName>
        <fullName evidence="3">Zinc-finger domain-containing protein</fullName>
    </recommendedName>
</protein>
<dbReference type="AlphaFoldDB" id="A0A2N8TPZ5"/>
<dbReference type="Proteomes" id="UP000235943">
    <property type="component" value="Unassembled WGS sequence"/>
</dbReference>
<dbReference type="OrthoDB" id="4337577at2"/>
<dbReference type="EMBL" id="POUC01000105">
    <property type="protein sequence ID" value="PNG21086.1"/>
    <property type="molecule type" value="Genomic_DNA"/>
</dbReference>
<proteinExistence type="predicted"/>
<evidence type="ECO:0008006" key="3">
    <source>
        <dbReference type="Google" id="ProtNLM"/>
    </source>
</evidence>
<name>A0A2N8TPZ5_9ACTN</name>
<dbReference type="RefSeq" id="WP_102909863.1">
    <property type="nucleotide sequence ID" value="NZ_POUC01000105.1"/>
</dbReference>
<evidence type="ECO:0000313" key="1">
    <source>
        <dbReference type="EMBL" id="PNG21086.1"/>
    </source>
</evidence>
<reference evidence="1 2" key="1">
    <citation type="submission" date="2018-01" db="EMBL/GenBank/DDBJ databases">
        <title>Draft genome sequence of Streptomyces sp. 13K301.</title>
        <authorList>
            <person name="Sahin N."/>
            <person name="Saygin H."/>
            <person name="Ay H."/>
        </authorList>
    </citation>
    <scope>NUCLEOTIDE SEQUENCE [LARGE SCALE GENOMIC DNA]</scope>
    <source>
        <strain evidence="1 2">13K301</strain>
    </source>
</reference>
<accession>A0A2N8TPZ5</accession>
<keyword evidence="2" id="KW-1185">Reference proteome</keyword>